<dbReference type="PANTHER" id="PTHR47707:SF1">
    <property type="entry name" value="NUDIX HYDROLASE FAMILY PROTEIN"/>
    <property type="match status" value="1"/>
</dbReference>
<feature type="domain" description="Nudix hydrolase" evidence="12">
    <location>
        <begin position="3"/>
        <end position="129"/>
    </location>
</feature>
<comment type="cofactor">
    <cofactor evidence="1">
        <name>Mg(2+)</name>
        <dbReference type="ChEBI" id="CHEBI:18420"/>
    </cofactor>
</comment>
<dbReference type="Pfam" id="PF00293">
    <property type="entry name" value="NUDIX"/>
    <property type="match status" value="1"/>
</dbReference>
<dbReference type="InterPro" id="IPR000086">
    <property type="entry name" value="NUDIX_hydrolase_dom"/>
</dbReference>
<evidence type="ECO:0000256" key="7">
    <source>
        <dbReference type="ARBA" id="ARBA00022801"/>
    </source>
</evidence>
<dbReference type="Gene3D" id="3.90.79.10">
    <property type="entry name" value="Nucleoside Triphosphate Pyrophosphohydrolase"/>
    <property type="match status" value="1"/>
</dbReference>
<dbReference type="InterPro" id="IPR047127">
    <property type="entry name" value="MutT-like"/>
</dbReference>
<dbReference type="PATRIC" id="fig|134605.3.peg.184"/>
<keyword evidence="9" id="KW-0234">DNA repair</keyword>
<comment type="similarity">
    <text evidence="2">Belongs to the Nudix hydrolase family.</text>
</comment>
<evidence type="ECO:0000256" key="4">
    <source>
        <dbReference type="ARBA" id="ARBA00022705"/>
    </source>
</evidence>
<keyword evidence="7 13" id="KW-0378">Hydrolase</keyword>
<evidence type="ECO:0000256" key="9">
    <source>
        <dbReference type="ARBA" id="ARBA00023204"/>
    </source>
</evidence>
<protein>
    <recommendedName>
        <fullName evidence="11">8-oxo-dGTP diphosphatase</fullName>
        <ecNumber evidence="11">3.6.1.55</ecNumber>
    </recommendedName>
</protein>
<evidence type="ECO:0000259" key="12">
    <source>
        <dbReference type="PROSITE" id="PS51462"/>
    </source>
</evidence>
<evidence type="ECO:0000256" key="5">
    <source>
        <dbReference type="ARBA" id="ARBA00022723"/>
    </source>
</evidence>
<evidence type="ECO:0000256" key="6">
    <source>
        <dbReference type="ARBA" id="ARBA00022763"/>
    </source>
</evidence>
<dbReference type="RefSeq" id="WP_060793300.1">
    <property type="nucleotide sequence ID" value="NZ_KQ956512.1"/>
</dbReference>
<dbReference type="PANTHER" id="PTHR47707">
    <property type="entry name" value="8-OXO-DGTP DIPHOSPHATASE"/>
    <property type="match status" value="1"/>
</dbReference>
<dbReference type="EC" id="3.6.1.55" evidence="11"/>
<evidence type="ECO:0000256" key="10">
    <source>
        <dbReference type="ARBA" id="ARBA00035861"/>
    </source>
</evidence>
<dbReference type="GO" id="GO:0008413">
    <property type="term" value="F:8-oxo-7,8-dihydroguanosine triphosphate pyrophosphatase activity"/>
    <property type="evidence" value="ECO:0007669"/>
    <property type="project" value="TreeGrafter"/>
</dbReference>
<dbReference type="STRING" id="134605.HMPREF3206_00182"/>
<dbReference type="GO" id="GO:0046872">
    <property type="term" value="F:metal ion binding"/>
    <property type="evidence" value="ECO:0007669"/>
    <property type="project" value="UniProtKB-KW"/>
</dbReference>
<dbReference type="AlphaFoldDB" id="A0A133NKF3"/>
<comment type="catalytic activity">
    <reaction evidence="10">
        <text>8-oxo-dGTP + H2O = 8-oxo-dGMP + diphosphate + H(+)</text>
        <dbReference type="Rhea" id="RHEA:31575"/>
        <dbReference type="ChEBI" id="CHEBI:15377"/>
        <dbReference type="ChEBI" id="CHEBI:15378"/>
        <dbReference type="ChEBI" id="CHEBI:33019"/>
        <dbReference type="ChEBI" id="CHEBI:63224"/>
        <dbReference type="ChEBI" id="CHEBI:77896"/>
        <dbReference type="EC" id="3.6.1.55"/>
    </reaction>
</comment>
<evidence type="ECO:0000256" key="1">
    <source>
        <dbReference type="ARBA" id="ARBA00001946"/>
    </source>
</evidence>
<evidence type="ECO:0000256" key="8">
    <source>
        <dbReference type="ARBA" id="ARBA00022842"/>
    </source>
</evidence>
<keyword evidence="6" id="KW-0227">DNA damage</keyword>
<evidence type="ECO:0000256" key="3">
    <source>
        <dbReference type="ARBA" id="ARBA00022457"/>
    </source>
</evidence>
<keyword evidence="3" id="KW-0515">Mutator protein</keyword>
<dbReference type="EMBL" id="LRPX01000006">
    <property type="protein sequence ID" value="KXA16760.1"/>
    <property type="molecule type" value="Genomic_DNA"/>
</dbReference>
<gene>
    <name evidence="13" type="ORF">HMPREF3206_00182</name>
</gene>
<sequence>MKKKIQVVAAMIEREDGRVLAVLRSAKKKIGNRWEFPGGKVEKGESYFQTAEREVQEELCCRVQAVEEMGSIYEEVEDAVIEVHFVKCLSKDTTFTLTEHDAFIWIKKENLLSLKFAEADRPMLERLVNEEKS</sequence>
<keyword evidence="5" id="KW-0479">Metal-binding</keyword>
<dbReference type="GO" id="GO:0044716">
    <property type="term" value="F:8-oxo-GDP phosphatase activity"/>
    <property type="evidence" value="ECO:0007669"/>
    <property type="project" value="TreeGrafter"/>
</dbReference>
<evidence type="ECO:0000313" key="14">
    <source>
        <dbReference type="Proteomes" id="UP000070617"/>
    </source>
</evidence>
<keyword evidence="4" id="KW-0235">DNA replication</keyword>
<dbReference type="GO" id="GO:0035539">
    <property type="term" value="F:8-oxo-7,8-dihydrodeoxyguanosine triphosphate pyrophosphatase activity"/>
    <property type="evidence" value="ECO:0007669"/>
    <property type="project" value="UniProtKB-EC"/>
</dbReference>
<dbReference type="GO" id="GO:0006260">
    <property type="term" value="P:DNA replication"/>
    <property type="evidence" value="ECO:0007669"/>
    <property type="project" value="UniProtKB-KW"/>
</dbReference>
<comment type="caution">
    <text evidence="13">The sequence shown here is derived from an EMBL/GenBank/DDBJ whole genome shotgun (WGS) entry which is preliminary data.</text>
</comment>
<reference evidence="14" key="1">
    <citation type="submission" date="2016-01" db="EMBL/GenBank/DDBJ databases">
        <authorList>
            <person name="Mitreva M."/>
            <person name="Pepin K.H."/>
            <person name="Mihindukulasuriya K.A."/>
            <person name="Fulton R."/>
            <person name="Fronick C."/>
            <person name="O'Laughlin M."/>
            <person name="Miner T."/>
            <person name="Herter B."/>
            <person name="Rosa B.A."/>
            <person name="Cordes M."/>
            <person name="Tomlinson C."/>
            <person name="Wollam A."/>
            <person name="Palsikar V.B."/>
            <person name="Mardis E.R."/>
            <person name="Wilson R.K."/>
        </authorList>
    </citation>
    <scope>NUCLEOTIDE SEQUENCE [LARGE SCALE GENOMIC DNA]</scope>
    <source>
        <strain evidence="14">CMW8396</strain>
    </source>
</reference>
<organism evidence="13 14">
    <name type="scientific">Fusobacterium equinum</name>
    <dbReference type="NCBI Taxonomy" id="134605"/>
    <lineage>
        <taxon>Bacteria</taxon>
        <taxon>Fusobacteriati</taxon>
        <taxon>Fusobacteriota</taxon>
        <taxon>Fusobacteriia</taxon>
        <taxon>Fusobacteriales</taxon>
        <taxon>Fusobacteriaceae</taxon>
        <taxon>Fusobacterium</taxon>
    </lineage>
</organism>
<proteinExistence type="inferred from homology"/>
<dbReference type="SUPFAM" id="SSF55811">
    <property type="entry name" value="Nudix"/>
    <property type="match status" value="1"/>
</dbReference>
<dbReference type="PROSITE" id="PS51462">
    <property type="entry name" value="NUDIX"/>
    <property type="match status" value="1"/>
</dbReference>
<accession>A0A133NKF3</accession>
<dbReference type="CDD" id="cd03425">
    <property type="entry name" value="NUDIX_MutT_NudA_like"/>
    <property type="match status" value="1"/>
</dbReference>
<keyword evidence="8" id="KW-0460">Magnesium</keyword>
<dbReference type="GO" id="GO:0044715">
    <property type="term" value="F:8-oxo-dGDP phosphatase activity"/>
    <property type="evidence" value="ECO:0007669"/>
    <property type="project" value="TreeGrafter"/>
</dbReference>
<evidence type="ECO:0000256" key="2">
    <source>
        <dbReference type="ARBA" id="ARBA00005582"/>
    </source>
</evidence>
<evidence type="ECO:0000256" key="11">
    <source>
        <dbReference type="ARBA" id="ARBA00038905"/>
    </source>
</evidence>
<keyword evidence="14" id="KW-1185">Reference proteome</keyword>
<dbReference type="GO" id="GO:0006281">
    <property type="term" value="P:DNA repair"/>
    <property type="evidence" value="ECO:0007669"/>
    <property type="project" value="UniProtKB-KW"/>
</dbReference>
<evidence type="ECO:0000313" key="13">
    <source>
        <dbReference type="EMBL" id="KXA16760.1"/>
    </source>
</evidence>
<dbReference type="Proteomes" id="UP000070617">
    <property type="component" value="Unassembled WGS sequence"/>
</dbReference>
<name>A0A133NKF3_9FUSO</name>
<dbReference type="InterPro" id="IPR015797">
    <property type="entry name" value="NUDIX_hydrolase-like_dom_sf"/>
</dbReference>